<proteinExistence type="predicted"/>
<dbReference type="CDD" id="cd04301">
    <property type="entry name" value="NAT_SF"/>
    <property type="match status" value="1"/>
</dbReference>
<dbReference type="PROSITE" id="PS51186">
    <property type="entry name" value="GNAT"/>
    <property type="match status" value="1"/>
</dbReference>
<accession>A0A380NKV8</accession>
<evidence type="ECO:0000313" key="2">
    <source>
        <dbReference type="EMBL" id="SUP43611.1"/>
    </source>
</evidence>
<gene>
    <name evidence="2" type="ORF">NCTC12020_01245</name>
</gene>
<dbReference type="EMBL" id="UHIO01000001">
    <property type="protein sequence ID" value="SUP43611.1"/>
    <property type="molecule type" value="Genomic_DNA"/>
</dbReference>
<dbReference type="OrthoDB" id="9797178at2"/>
<dbReference type="InterPro" id="IPR016181">
    <property type="entry name" value="Acyl_CoA_acyltransferase"/>
</dbReference>
<reference evidence="2 3" key="1">
    <citation type="submission" date="2018-06" db="EMBL/GenBank/DDBJ databases">
        <authorList>
            <consortium name="Pathogen Informatics"/>
            <person name="Doyle S."/>
        </authorList>
    </citation>
    <scope>NUCLEOTIDE SEQUENCE [LARGE SCALE GENOMIC DNA]</scope>
    <source>
        <strain evidence="2 3">NCTC12020</strain>
    </source>
</reference>
<dbReference type="Proteomes" id="UP000255367">
    <property type="component" value="Unassembled WGS sequence"/>
</dbReference>
<keyword evidence="3" id="KW-1185">Reference proteome</keyword>
<evidence type="ECO:0000259" key="1">
    <source>
        <dbReference type="PROSITE" id="PS51186"/>
    </source>
</evidence>
<sequence length="169" mass="19021">MIIRQEKPSDYETVYQLIIEAFKEAEHSDGNEQNLVVALRQSQSFDPKLSLVAEINNIIVGHILFTKVQVGKKVALALAPLSILPDYQKRGIGLALIKEGHTIAKQLGYTYIIVLGHPQYYPKAGYQLAKNYNLKAPFEIPDEYFMAIKLDSQAEPIEGIVTYDPVFNI</sequence>
<keyword evidence="2" id="KW-0808">Transferase</keyword>
<dbReference type="RefSeq" id="WP_115310404.1">
    <property type="nucleotide sequence ID" value="NZ_UHIO01000001.1"/>
</dbReference>
<evidence type="ECO:0000313" key="3">
    <source>
        <dbReference type="Proteomes" id="UP000255367"/>
    </source>
</evidence>
<dbReference type="AlphaFoldDB" id="A0A380NKV8"/>
<dbReference type="Gene3D" id="3.40.630.30">
    <property type="match status" value="1"/>
</dbReference>
<organism evidence="2 3">
    <name type="scientific">Veillonella criceti</name>
    <dbReference type="NCBI Taxonomy" id="103891"/>
    <lineage>
        <taxon>Bacteria</taxon>
        <taxon>Bacillati</taxon>
        <taxon>Bacillota</taxon>
        <taxon>Negativicutes</taxon>
        <taxon>Veillonellales</taxon>
        <taxon>Veillonellaceae</taxon>
        <taxon>Veillonella</taxon>
    </lineage>
</organism>
<feature type="domain" description="N-acetyltransferase" evidence="1">
    <location>
        <begin position="1"/>
        <end position="151"/>
    </location>
</feature>
<dbReference type="SUPFAM" id="SSF55729">
    <property type="entry name" value="Acyl-CoA N-acyltransferases (Nat)"/>
    <property type="match status" value="1"/>
</dbReference>
<dbReference type="GO" id="GO:0016747">
    <property type="term" value="F:acyltransferase activity, transferring groups other than amino-acyl groups"/>
    <property type="evidence" value="ECO:0007669"/>
    <property type="project" value="InterPro"/>
</dbReference>
<dbReference type="Pfam" id="PF00583">
    <property type="entry name" value="Acetyltransf_1"/>
    <property type="match status" value="1"/>
</dbReference>
<name>A0A380NKV8_9FIRM</name>
<protein>
    <submittedName>
        <fullName evidence="2">Predicted acetyltransferase</fullName>
    </submittedName>
</protein>
<dbReference type="InterPro" id="IPR000182">
    <property type="entry name" value="GNAT_dom"/>
</dbReference>